<evidence type="ECO:0000256" key="1">
    <source>
        <dbReference type="SAM" id="MobiDB-lite"/>
    </source>
</evidence>
<dbReference type="Proteomes" id="UP001595583">
    <property type="component" value="Unassembled WGS sequence"/>
</dbReference>
<keyword evidence="3" id="KW-1185">Reference proteome</keyword>
<evidence type="ECO:0000313" key="3">
    <source>
        <dbReference type="Proteomes" id="UP001595583"/>
    </source>
</evidence>
<feature type="region of interest" description="Disordered" evidence="1">
    <location>
        <begin position="72"/>
        <end position="92"/>
    </location>
</feature>
<accession>A0ABV7K799</accession>
<comment type="caution">
    <text evidence="2">The sequence shown here is derived from an EMBL/GenBank/DDBJ whole genome shotgun (WGS) entry which is preliminary data.</text>
</comment>
<sequence length="92" mass="10092">MIGKQLRRLADHAEPRTATAIDEVLEFRFQYVQALFDLDALLLQFVKGATVDVTRNGPIRIGHAKCDQMSLEAPSKAASETKRGVAMASMSS</sequence>
<evidence type="ECO:0000313" key="2">
    <source>
        <dbReference type="EMBL" id="MFC3204884.1"/>
    </source>
</evidence>
<dbReference type="RefSeq" id="WP_378217776.1">
    <property type="nucleotide sequence ID" value="NZ_JBHRTK010000001.1"/>
</dbReference>
<organism evidence="2 3">
    <name type="scientific">Aquamicrobium soli</name>
    <dbReference type="NCBI Taxonomy" id="1811518"/>
    <lineage>
        <taxon>Bacteria</taxon>
        <taxon>Pseudomonadati</taxon>
        <taxon>Pseudomonadota</taxon>
        <taxon>Alphaproteobacteria</taxon>
        <taxon>Hyphomicrobiales</taxon>
        <taxon>Phyllobacteriaceae</taxon>
        <taxon>Aquamicrobium</taxon>
    </lineage>
</organism>
<reference evidence="3" key="1">
    <citation type="journal article" date="2019" name="Int. J. Syst. Evol. Microbiol.">
        <title>The Global Catalogue of Microorganisms (GCM) 10K type strain sequencing project: providing services to taxonomists for standard genome sequencing and annotation.</title>
        <authorList>
            <consortium name="The Broad Institute Genomics Platform"/>
            <consortium name="The Broad Institute Genome Sequencing Center for Infectious Disease"/>
            <person name="Wu L."/>
            <person name="Ma J."/>
        </authorList>
    </citation>
    <scope>NUCLEOTIDE SEQUENCE [LARGE SCALE GENOMIC DNA]</scope>
    <source>
        <strain evidence="3">KCTC 52165</strain>
    </source>
</reference>
<name>A0ABV7K799_9HYPH</name>
<gene>
    <name evidence="2" type="ORF">ACFOHJ_01545</name>
</gene>
<proteinExistence type="predicted"/>
<protein>
    <submittedName>
        <fullName evidence="2">Uncharacterized protein</fullName>
    </submittedName>
</protein>
<dbReference type="EMBL" id="JBHRTK010000001">
    <property type="protein sequence ID" value="MFC3204884.1"/>
    <property type="molecule type" value="Genomic_DNA"/>
</dbReference>